<name>A0A1Y2HMC1_9FUNG</name>
<keyword evidence="4" id="KW-1185">Reference proteome</keyword>
<keyword evidence="2" id="KW-0812">Transmembrane</keyword>
<keyword evidence="2" id="KW-1133">Transmembrane helix</keyword>
<sequence>MPSPSSTSVSPAAPKSRWILSAVVGAVAIAAVATIAAVLVQKHGANRATGRRRQRTRPGTPPSSDRIFDDASEFEEGQDDGQGDGQDRPDADGKVVASQVFGGALSEEDIAFIVATFTQCYDEMNIEDVKRANAMGEAIEMTPDDLQVLFVALTNMEDKEERFKAVCLFSALLENEKNAINCAPFIIAYLKVNLADVTDPIIKYLLVDMIAVLTRQVKSTADEFLASTELLSILLGILADPPTAHEATANTAWNALMRILNNATSVSPLLQSPDNVPLLTTVFNNLTNTLLDMKWREMFALTFHLICNLASDADWAVLLPHWTRESHPHEKVTGLIKETEQEHLQSSGYVTVTILMNAVYEMDKFEDLGDEFLDVFLSMHTSMVYSNDFFANRLLDSGKLHAFLTQPQVKSHGKLMGIMHAVLTSFRSRAQLIDQLTTHAPHVYTHAYANLSTPAARYGVPFLLALDPAAMPAPDFKLLRALMAKMQHMLDEAAGDELDLEPTVYLLDDLHSYLVYDRRPDARTLLLDDPNEAFTTLVRTCALHGKLRVRPELAQVLSDMLQVVPGRGLPLAVEAVYSPYLSQMHTMLAETVPLVASVVKDYRTRPEEVDDSMVEMVSQRVEAVEAVVFPLLRGLDPAVVRYLWTGDGDGNVNGQGVGVGEGKQCLQDVFTLCRTLLELLVVDTSGRAFPLMRLSRLLTDYVALRESKGGMKAAYSDAFGEFAQDGKLADGSQLVLNLLYSPHVLGVGLVHYDELRQSILDLAPAMAFTMSRFNYEALARDLCGILLQSPPRTFFGYAELAILKYPIALSTSSPDHRPHRMPVRELILRTIIRDPIKDKVHWASTSGNLYTGHRGNMIVNPSHVLQTVRGSHGVRKGKIGFVVHATPESCPCVGWTTYAGEIKANRYLFREEAGGDGQVTYAVQFGSGYAWHNGQVRYMNEQVNTPGPMTFILDLDKGHMLARIGTKPLQLVFADVDTSRTWYPVLFQLGNSSSEARFDAALPDGFTPIARAPRDWLVAHPDAAQQHVDDDDNEHDDEPQVVKPYMPLIAGAHVAAPPRNPKVQFYYEMDAVPAQPLVAAGFMQGVLATLWVATRGLELVVQFIPPAGTPVEQSVVWQEQVPRLVAWLAGQYKEGEAEDMEPQFPVEFEEVEPELGGGWKVLKQETEYDPQPSTLIVCGHFGDPRLLSASQGALEKPWAGTPLRLGLAIISAPASSSTTAPSLIVTKGDLDPVQPSDVFHLVQEDTSEEIYMPVVIGFKRVEVYLHMDVEEEGEWRLKGAVVRGKEANVTRRVLGHWGLVHRSVNEDEDEDEDEDDENDSDDEIENGSDDEGEVVPEAELNV</sequence>
<dbReference type="Gene3D" id="2.60.120.920">
    <property type="match status" value="1"/>
</dbReference>
<dbReference type="InterPro" id="IPR013320">
    <property type="entry name" value="ConA-like_dom_sf"/>
</dbReference>
<evidence type="ECO:0000256" key="1">
    <source>
        <dbReference type="SAM" id="MobiDB-lite"/>
    </source>
</evidence>
<protein>
    <submittedName>
        <fullName evidence="3">Uncharacterized protein</fullName>
    </submittedName>
</protein>
<evidence type="ECO:0000313" key="3">
    <source>
        <dbReference type="EMBL" id="ORZ35740.1"/>
    </source>
</evidence>
<feature type="region of interest" description="Disordered" evidence="1">
    <location>
        <begin position="45"/>
        <end position="68"/>
    </location>
</feature>
<proteinExistence type="predicted"/>
<comment type="caution">
    <text evidence="3">The sequence shown here is derived from an EMBL/GenBank/DDBJ whole genome shotgun (WGS) entry which is preliminary data.</text>
</comment>
<feature type="transmembrane region" description="Helical" evidence="2">
    <location>
        <begin position="18"/>
        <end position="40"/>
    </location>
</feature>
<dbReference type="InterPro" id="IPR043136">
    <property type="entry name" value="B30.2/SPRY_sf"/>
</dbReference>
<dbReference type="SUPFAM" id="SSF48371">
    <property type="entry name" value="ARM repeat"/>
    <property type="match status" value="1"/>
</dbReference>
<feature type="compositionally biased region" description="Acidic residues" evidence="1">
    <location>
        <begin position="1306"/>
        <end position="1336"/>
    </location>
</feature>
<accession>A0A1Y2HMC1</accession>
<organism evidence="3 4">
    <name type="scientific">Catenaria anguillulae PL171</name>
    <dbReference type="NCBI Taxonomy" id="765915"/>
    <lineage>
        <taxon>Eukaryota</taxon>
        <taxon>Fungi</taxon>
        <taxon>Fungi incertae sedis</taxon>
        <taxon>Blastocladiomycota</taxon>
        <taxon>Blastocladiomycetes</taxon>
        <taxon>Blastocladiales</taxon>
        <taxon>Catenariaceae</taxon>
        <taxon>Catenaria</taxon>
    </lineage>
</organism>
<dbReference type="Proteomes" id="UP000193411">
    <property type="component" value="Unassembled WGS sequence"/>
</dbReference>
<dbReference type="EMBL" id="MCFL01000020">
    <property type="protein sequence ID" value="ORZ35740.1"/>
    <property type="molecule type" value="Genomic_DNA"/>
</dbReference>
<dbReference type="InterPro" id="IPR016024">
    <property type="entry name" value="ARM-type_fold"/>
</dbReference>
<gene>
    <name evidence="3" type="ORF">BCR44DRAFT_1433471</name>
</gene>
<feature type="region of interest" description="Disordered" evidence="1">
    <location>
        <begin position="1302"/>
        <end position="1342"/>
    </location>
</feature>
<dbReference type="OrthoDB" id="5599586at2759"/>
<dbReference type="SUPFAM" id="SSF49899">
    <property type="entry name" value="Concanavalin A-like lectins/glucanases"/>
    <property type="match status" value="1"/>
</dbReference>
<keyword evidence="2" id="KW-0472">Membrane</keyword>
<evidence type="ECO:0000256" key="2">
    <source>
        <dbReference type="SAM" id="Phobius"/>
    </source>
</evidence>
<reference evidence="3 4" key="1">
    <citation type="submission" date="2016-07" db="EMBL/GenBank/DDBJ databases">
        <title>Pervasive Adenine N6-methylation of Active Genes in Fungi.</title>
        <authorList>
            <consortium name="DOE Joint Genome Institute"/>
            <person name="Mondo S.J."/>
            <person name="Dannebaum R.O."/>
            <person name="Kuo R.C."/>
            <person name="Labutti K."/>
            <person name="Haridas S."/>
            <person name="Kuo A."/>
            <person name="Salamov A."/>
            <person name="Ahrendt S.R."/>
            <person name="Lipzen A."/>
            <person name="Sullivan W."/>
            <person name="Andreopoulos W.B."/>
            <person name="Clum A."/>
            <person name="Lindquist E."/>
            <person name="Daum C."/>
            <person name="Ramamoorthy G.K."/>
            <person name="Gryganskyi A."/>
            <person name="Culley D."/>
            <person name="Magnuson J.K."/>
            <person name="James T.Y."/>
            <person name="O'Malley M.A."/>
            <person name="Stajich J.E."/>
            <person name="Spatafora J.W."/>
            <person name="Visel A."/>
            <person name="Grigoriev I.V."/>
        </authorList>
    </citation>
    <scope>NUCLEOTIDE SEQUENCE [LARGE SCALE GENOMIC DNA]</scope>
    <source>
        <strain evidence="3 4">PL171</strain>
    </source>
</reference>
<evidence type="ECO:0000313" key="4">
    <source>
        <dbReference type="Proteomes" id="UP000193411"/>
    </source>
</evidence>